<dbReference type="EMBL" id="BSDC01000004">
    <property type="protein sequence ID" value="GLH68321.1"/>
    <property type="molecule type" value="Genomic_DNA"/>
</dbReference>
<keyword evidence="2" id="KW-1185">Reference proteome</keyword>
<accession>A0ABQ5Q1Z4</accession>
<gene>
    <name evidence="1" type="ORF">GETHED_26850</name>
</gene>
<evidence type="ECO:0000313" key="2">
    <source>
        <dbReference type="Proteomes" id="UP001165044"/>
    </source>
</evidence>
<protein>
    <submittedName>
        <fullName evidence="1">Uncharacterized protein</fullName>
    </submittedName>
</protein>
<name>A0ABQ5Q1Z4_9BACT</name>
<reference evidence="1" key="1">
    <citation type="journal article" date="2023" name="Antonie Van Leeuwenhoek">
        <title>Mesoterricola silvestris gen. nov., sp. nov., Mesoterricola sediminis sp. nov., Geothrix oryzae sp. nov., Geothrix edaphica sp. nov., Geothrix rubra sp. nov., and Geothrix limicola sp. nov., six novel members of Acidobacteriota isolated from soils.</title>
        <authorList>
            <person name="Itoh H."/>
            <person name="Sugisawa Y."/>
            <person name="Mise K."/>
            <person name="Xu Z."/>
            <person name="Kuniyasu M."/>
            <person name="Ushijima N."/>
            <person name="Kawano K."/>
            <person name="Kobayashi E."/>
            <person name="Shiratori Y."/>
            <person name="Masuda Y."/>
            <person name="Senoo K."/>
        </authorList>
    </citation>
    <scope>NUCLEOTIDE SEQUENCE</scope>
    <source>
        <strain evidence="1">Red802</strain>
    </source>
</reference>
<proteinExistence type="predicted"/>
<dbReference type="InterPro" id="IPR053773">
    <property type="entry name" value="Vpar_1526-like"/>
</dbReference>
<dbReference type="NCBIfam" id="NF045477">
    <property type="entry name" value="LPO_1073_dom"/>
    <property type="match status" value="1"/>
</dbReference>
<organism evidence="1 2">
    <name type="scientific">Geothrix edaphica</name>
    <dbReference type="NCBI Taxonomy" id="2927976"/>
    <lineage>
        <taxon>Bacteria</taxon>
        <taxon>Pseudomonadati</taxon>
        <taxon>Acidobacteriota</taxon>
        <taxon>Holophagae</taxon>
        <taxon>Holophagales</taxon>
        <taxon>Holophagaceae</taxon>
        <taxon>Geothrix</taxon>
    </lineage>
</organism>
<evidence type="ECO:0000313" key="1">
    <source>
        <dbReference type="EMBL" id="GLH68321.1"/>
    </source>
</evidence>
<sequence length="346" mass="38767">MKDQNQNSGDNSTNIQAGTVNIHGISAIEARQIALDVYNSNFMSLAGIAKDIARSRAEEITEEFINKLQQQNPIGLEQAKDPDFQHALFGVQKEYARCGDREIGELLIDILIDRSKHPTRDILQIVLNESLTVAPKLTTDQLAALSIIFLFRYTINNGINSLSTYYKYLDLHIKPFASSISNRQVSYQHLEYSGCGAISISSLELPQLIRNQYGGLFSKGLDETQFASKQFTIPRHSPIFSRCINNENNIQVNTINEEAIKTEADNHNIPESEIPKLIAMHNESMMNHEEIRDLTINGAPYMSNVFEIWSNSAMKNITLTSVGIAIGHANVKKDIGELTDLSIWIN</sequence>
<comment type="caution">
    <text evidence="1">The sequence shown here is derived from an EMBL/GenBank/DDBJ whole genome shotgun (WGS) entry which is preliminary data.</text>
</comment>
<dbReference type="Proteomes" id="UP001165044">
    <property type="component" value="Unassembled WGS sequence"/>
</dbReference>